<evidence type="ECO:0000256" key="1">
    <source>
        <dbReference type="ARBA" id="ARBA00022441"/>
    </source>
</evidence>
<keyword evidence="1" id="KW-0880">Kelch repeat</keyword>
<reference evidence="4 5" key="2">
    <citation type="submission" date="2024-05" db="EMBL/GenBank/DDBJ databases">
        <authorList>
            <person name="Chen Y."/>
            <person name="Shah S."/>
            <person name="Dougan E. K."/>
            <person name="Thang M."/>
            <person name="Chan C."/>
        </authorList>
    </citation>
    <scope>NUCLEOTIDE SEQUENCE [LARGE SCALE GENOMIC DNA]</scope>
</reference>
<dbReference type="OrthoDB" id="10251809at2759"/>
<dbReference type="EMBL" id="CAMXCT010000994">
    <property type="protein sequence ID" value="CAI3985479.1"/>
    <property type="molecule type" value="Genomic_DNA"/>
</dbReference>
<comment type="caution">
    <text evidence="3">The sequence shown here is derived from an EMBL/GenBank/DDBJ whole genome shotgun (WGS) entry which is preliminary data.</text>
</comment>
<feature type="non-terminal residue" evidence="3">
    <location>
        <position position="1"/>
    </location>
</feature>
<dbReference type="EMBL" id="CAMXCT020000994">
    <property type="protein sequence ID" value="CAL1138854.1"/>
    <property type="molecule type" value="Genomic_DNA"/>
</dbReference>
<name>A0A9P1C5H6_9DINO</name>
<dbReference type="PANTHER" id="PTHR46093:SF18">
    <property type="entry name" value="FIBRONECTIN TYPE-III DOMAIN-CONTAINING PROTEIN"/>
    <property type="match status" value="1"/>
</dbReference>
<dbReference type="InterPro" id="IPR015915">
    <property type="entry name" value="Kelch-typ_b-propeller"/>
</dbReference>
<dbReference type="AlphaFoldDB" id="A0A9P1C5H6"/>
<accession>A0A9P1C5H6</accession>
<dbReference type="Gene3D" id="2.120.10.80">
    <property type="entry name" value="Kelch-type beta propeller"/>
    <property type="match status" value="1"/>
</dbReference>
<dbReference type="PANTHER" id="PTHR46093">
    <property type="entry name" value="ACYL-COA-BINDING DOMAIN-CONTAINING PROTEIN 5"/>
    <property type="match status" value="1"/>
</dbReference>
<evidence type="ECO:0000256" key="2">
    <source>
        <dbReference type="ARBA" id="ARBA00022737"/>
    </source>
</evidence>
<evidence type="ECO:0000313" key="4">
    <source>
        <dbReference type="EMBL" id="CAL4772791.1"/>
    </source>
</evidence>
<organism evidence="3">
    <name type="scientific">Cladocopium goreaui</name>
    <dbReference type="NCBI Taxonomy" id="2562237"/>
    <lineage>
        <taxon>Eukaryota</taxon>
        <taxon>Sar</taxon>
        <taxon>Alveolata</taxon>
        <taxon>Dinophyceae</taxon>
        <taxon>Suessiales</taxon>
        <taxon>Symbiodiniaceae</taxon>
        <taxon>Cladocopium</taxon>
    </lineage>
</organism>
<gene>
    <name evidence="3" type="ORF">C1SCF055_LOCUS12923</name>
</gene>
<evidence type="ECO:0000313" key="5">
    <source>
        <dbReference type="Proteomes" id="UP001152797"/>
    </source>
</evidence>
<dbReference type="SUPFAM" id="SSF117281">
    <property type="entry name" value="Kelch motif"/>
    <property type="match status" value="1"/>
</dbReference>
<keyword evidence="2" id="KW-0677">Repeat</keyword>
<dbReference type="Pfam" id="PF24681">
    <property type="entry name" value="Kelch_KLHDC2_KLHL20_DRC7"/>
    <property type="match status" value="1"/>
</dbReference>
<dbReference type="EMBL" id="CAMXCT030000994">
    <property type="protein sequence ID" value="CAL4772791.1"/>
    <property type="molecule type" value="Genomic_DNA"/>
</dbReference>
<sequence length="203" mass="22459">GWVPVPVKGIAPAARAQHCAVLVGDQMVVYGGANATRQFNDVWSLDLRHFSWQELRPVCGTAPPVELGLREQHFRVKSCRSILALHQMKLLVLGAARGNAAPKRYGLYVFDLERREWKTAPVVPQGLWRGNAAGWVSRCAVGEELWVDGGHLGDDNQPRQILLRLQTGLTRLVRQTVRGISALPHENLKLVFSFLSGSVADLI</sequence>
<evidence type="ECO:0000313" key="3">
    <source>
        <dbReference type="EMBL" id="CAI3985479.1"/>
    </source>
</evidence>
<keyword evidence="5" id="KW-1185">Reference proteome</keyword>
<dbReference type="Proteomes" id="UP001152797">
    <property type="component" value="Unassembled WGS sequence"/>
</dbReference>
<proteinExistence type="predicted"/>
<protein>
    <submittedName>
        <fullName evidence="4">Kelch domain-containing protein 3</fullName>
    </submittedName>
</protein>
<reference evidence="3" key="1">
    <citation type="submission" date="2022-10" db="EMBL/GenBank/DDBJ databases">
        <authorList>
            <person name="Chen Y."/>
            <person name="Dougan E. K."/>
            <person name="Chan C."/>
            <person name="Rhodes N."/>
            <person name="Thang M."/>
        </authorList>
    </citation>
    <scope>NUCLEOTIDE SEQUENCE</scope>
</reference>